<gene>
    <name evidence="2" type="ORF">SAMN04489764_4114</name>
</gene>
<dbReference type="InterPro" id="IPR001845">
    <property type="entry name" value="HTH_ArsR_DNA-bd_dom"/>
</dbReference>
<dbReference type="SUPFAM" id="SSF46785">
    <property type="entry name" value="Winged helix' DNA-binding domain"/>
    <property type="match status" value="1"/>
</dbReference>
<organism evidence="2 3">
    <name type="scientific">Thermostaphylospora chromogena</name>
    <dbReference type="NCBI Taxonomy" id="35622"/>
    <lineage>
        <taxon>Bacteria</taxon>
        <taxon>Bacillati</taxon>
        <taxon>Actinomycetota</taxon>
        <taxon>Actinomycetes</taxon>
        <taxon>Streptosporangiales</taxon>
        <taxon>Thermomonosporaceae</taxon>
        <taxon>Thermostaphylospora</taxon>
    </lineage>
</organism>
<dbReference type="SMART" id="SM00418">
    <property type="entry name" value="HTH_ARSR"/>
    <property type="match status" value="1"/>
</dbReference>
<dbReference type="CDD" id="cd00090">
    <property type="entry name" value="HTH_ARSR"/>
    <property type="match status" value="1"/>
</dbReference>
<sequence length="152" mass="16853">MSSPALHPIGLHLSRVAEAVNRAFDDALAEAGGSLPVWLILTSLKTRRLGDQRELADAVGLSVATLTHHLNTMERAGLLTRRRDPANRRVHLVEPTPAGEDLFHRLRAAAVDFDRRLRTDLSEEEIATLTRLLTAVEENVRSGAERLPSDRR</sequence>
<accession>A0A1H1H803</accession>
<dbReference type="InterPro" id="IPR000835">
    <property type="entry name" value="HTH_MarR-typ"/>
</dbReference>
<keyword evidence="3" id="KW-1185">Reference proteome</keyword>
<name>A0A1H1H803_9ACTN</name>
<dbReference type="RefSeq" id="WP_093261124.1">
    <property type="nucleotide sequence ID" value="NZ_FNKK01000002.1"/>
</dbReference>
<dbReference type="OrthoDB" id="4462574at2"/>
<evidence type="ECO:0000313" key="2">
    <source>
        <dbReference type="EMBL" id="SDR21216.1"/>
    </source>
</evidence>
<dbReference type="GO" id="GO:0006950">
    <property type="term" value="P:response to stress"/>
    <property type="evidence" value="ECO:0007669"/>
    <property type="project" value="TreeGrafter"/>
</dbReference>
<dbReference type="PANTHER" id="PTHR33164:SF43">
    <property type="entry name" value="HTH-TYPE TRANSCRIPTIONAL REPRESSOR YETL"/>
    <property type="match status" value="1"/>
</dbReference>
<dbReference type="Pfam" id="PF01047">
    <property type="entry name" value="MarR"/>
    <property type="match status" value="1"/>
</dbReference>
<dbReference type="InterPro" id="IPR011991">
    <property type="entry name" value="ArsR-like_HTH"/>
</dbReference>
<dbReference type="Proteomes" id="UP000217103">
    <property type="component" value="Unassembled WGS sequence"/>
</dbReference>
<dbReference type="GO" id="GO:0003700">
    <property type="term" value="F:DNA-binding transcription factor activity"/>
    <property type="evidence" value="ECO:0007669"/>
    <property type="project" value="InterPro"/>
</dbReference>
<dbReference type="InterPro" id="IPR039422">
    <property type="entry name" value="MarR/SlyA-like"/>
</dbReference>
<dbReference type="Gene3D" id="1.10.10.10">
    <property type="entry name" value="Winged helix-like DNA-binding domain superfamily/Winged helix DNA-binding domain"/>
    <property type="match status" value="1"/>
</dbReference>
<evidence type="ECO:0000259" key="1">
    <source>
        <dbReference type="PROSITE" id="PS50995"/>
    </source>
</evidence>
<evidence type="ECO:0000313" key="3">
    <source>
        <dbReference type="Proteomes" id="UP000217103"/>
    </source>
</evidence>
<dbReference type="InterPro" id="IPR036390">
    <property type="entry name" value="WH_DNA-bd_sf"/>
</dbReference>
<dbReference type="AlphaFoldDB" id="A0A1H1H803"/>
<dbReference type="PRINTS" id="PR00598">
    <property type="entry name" value="HTHMARR"/>
</dbReference>
<protein>
    <submittedName>
        <fullName evidence="2">MarR family transcriptional regulator, transcriptional regulator for hemolysin</fullName>
    </submittedName>
</protein>
<reference evidence="2 3" key="1">
    <citation type="submission" date="2016-10" db="EMBL/GenBank/DDBJ databases">
        <authorList>
            <person name="de Groot N.N."/>
        </authorList>
    </citation>
    <scope>NUCLEOTIDE SEQUENCE [LARGE SCALE GENOMIC DNA]</scope>
    <source>
        <strain evidence="2 3">DSM 43794</strain>
    </source>
</reference>
<dbReference type="PROSITE" id="PS50995">
    <property type="entry name" value="HTH_MARR_2"/>
    <property type="match status" value="1"/>
</dbReference>
<dbReference type="SMART" id="SM00347">
    <property type="entry name" value="HTH_MARR"/>
    <property type="match status" value="1"/>
</dbReference>
<dbReference type="PANTHER" id="PTHR33164">
    <property type="entry name" value="TRANSCRIPTIONAL REGULATOR, MARR FAMILY"/>
    <property type="match status" value="1"/>
</dbReference>
<dbReference type="STRING" id="35622.SAMN04489764_4114"/>
<dbReference type="InterPro" id="IPR036388">
    <property type="entry name" value="WH-like_DNA-bd_sf"/>
</dbReference>
<dbReference type="EMBL" id="FNKK01000002">
    <property type="protein sequence ID" value="SDR21216.1"/>
    <property type="molecule type" value="Genomic_DNA"/>
</dbReference>
<feature type="domain" description="HTH marR-type" evidence="1">
    <location>
        <begin position="6"/>
        <end position="138"/>
    </location>
</feature>
<proteinExistence type="predicted"/>